<dbReference type="InterPro" id="IPR002716">
    <property type="entry name" value="PIN_dom"/>
</dbReference>
<evidence type="ECO:0000256" key="2">
    <source>
        <dbReference type="ARBA" id="ARBA00022840"/>
    </source>
</evidence>
<dbReference type="PANTHER" id="PTHR30473">
    <property type="entry name" value="PROTEIN PHOH"/>
    <property type="match status" value="1"/>
</dbReference>
<dbReference type="KEGG" id="pnp:IJ22_19180"/>
<keyword evidence="6" id="KW-1185">Reference proteome</keyword>
<dbReference type="InterPro" id="IPR003714">
    <property type="entry name" value="PhoH"/>
</dbReference>
<evidence type="ECO:0000256" key="3">
    <source>
        <dbReference type="ARBA" id="ARBA00046345"/>
    </source>
</evidence>
<dbReference type="Proteomes" id="UP000061660">
    <property type="component" value="Chromosome"/>
</dbReference>
<dbReference type="Pfam" id="PF02562">
    <property type="entry name" value="PhoH"/>
    <property type="match status" value="1"/>
</dbReference>
<evidence type="ECO:0000313" key="5">
    <source>
        <dbReference type="EMBL" id="ALS22292.1"/>
    </source>
</evidence>
<dbReference type="InterPro" id="IPR029060">
    <property type="entry name" value="PIN-like_dom_sf"/>
</dbReference>
<reference evidence="6" key="1">
    <citation type="submission" date="2015-12" db="EMBL/GenBank/DDBJ databases">
        <title>Complete genome sequences of two moderately thermophilic Paenibacillus species.</title>
        <authorList>
            <person name="Butler R.III."/>
            <person name="Wang J."/>
            <person name="Stark B.C."/>
            <person name="Pombert J.-F."/>
        </authorList>
    </citation>
    <scope>NUCLEOTIDE SEQUENCE [LARGE SCALE GENOMIC DNA]</scope>
    <source>
        <strain evidence="6">32O-Y</strain>
    </source>
</reference>
<accession>A0A0U2W170</accession>
<keyword evidence="1" id="KW-0547">Nucleotide-binding</keyword>
<feature type="domain" description="PIN" evidence="4">
    <location>
        <begin position="3"/>
        <end position="104"/>
    </location>
</feature>
<dbReference type="RefSeq" id="WP_062408597.1">
    <property type="nucleotide sequence ID" value="NZ_CP013652.1"/>
</dbReference>
<dbReference type="Gene3D" id="3.40.50.1010">
    <property type="entry name" value="5'-nuclease"/>
    <property type="match status" value="1"/>
</dbReference>
<sequence length="413" mass="47289">MKKVYVYDTNALLSDLHLLDLDGEKIIPEIVLHELDRLKMGSNETAYRARQAVRKLKSLANISYDHKFNKFHPSIITGNNDDCIVECAKEHNAILITGDFLIQLKAQAQDIEVFETENNEVIDSDYKGIKEIFIDTRLESDNETLAKIYENEDNFLNLYINQYLIVWDKSKPTYDEVGNLKGYEVIDKFKFNGEKLQKLKFKKIENMFLGTIKPLNIKQELMFDLLQDKNTTVKAGFGSFGVGKDFLMISHAIDMLMHQKIDKIVWVRNNVEVKDSNPIGFLPSDMESKLMPFAMPLADHLGGLDGLSSFLDKGKIEIQHLGFMRGRDIKRSLVYVSECENNTKEHIQLLLGRIGSDSMIWLNGDTRQIDHDKFKVNNGVNALKMLKGQKLYGQVTLDKTERSETAKLADLLD</sequence>
<dbReference type="STRING" id="162209.IJ22_19180"/>
<dbReference type="InterPro" id="IPR027417">
    <property type="entry name" value="P-loop_NTPase"/>
</dbReference>
<organism evidence="5 6">
    <name type="scientific">Paenibacillus naphthalenovorans</name>
    <dbReference type="NCBI Taxonomy" id="162209"/>
    <lineage>
        <taxon>Bacteria</taxon>
        <taxon>Bacillati</taxon>
        <taxon>Bacillota</taxon>
        <taxon>Bacilli</taxon>
        <taxon>Bacillales</taxon>
        <taxon>Paenibacillaceae</taxon>
        <taxon>Paenibacillus</taxon>
    </lineage>
</organism>
<dbReference type="InterPro" id="IPR051451">
    <property type="entry name" value="PhoH2-like"/>
</dbReference>
<evidence type="ECO:0000313" key="6">
    <source>
        <dbReference type="Proteomes" id="UP000061660"/>
    </source>
</evidence>
<evidence type="ECO:0000256" key="1">
    <source>
        <dbReference type="ARBA" id="ARBA00022741"/>
    </source>
</evidence>
<protein>
    <submittedName>
        <fullName evidence="5">PhoH-like protein</fullName>
    </submittedName>
</protein>
<reference evidence="5 6" key="2">
    <citation type="journal article" date="2016" name="Genome Announc.">
        <title>Complete Genome Sequences of Two Interactive Moderate Thermophiles, Paenibacillus napthalenovorans 32O-Y and Paenibacillus sp. 32O-W.</title>
        <authorList>
            <person name="Butler R.R.III."/>
            <person name="Wang J."/>
            <person name="Stark B.C."/>
            <person name="Pombert J.F."/>
        </authorList>
    </citation>
    <scope>NUCLEOTIDE SEQUENCE [LARGE SCALE GENOMIC DNA]</scope>
    <source>
        <strain evidence="5 6">32O-Y</strain>
    </source>
</reference>
<dbReference type="GO" id="GO:0005524">
    <property type="term" value="F:ATP binding"/>
    <property type="evidence" value="ECO:0007669"/>
    <property type="project" value="UniProtKB-KW"/>
</dbReference>
<dbReference type="SUPFAM" id="SSF88723">
    <property type="entry name" value="PIN domain-like"/>
    <property type="match status" value="1"/>
</dbReference>
<dbReference type="GO" id="GO:0005829">
    <property type="term" value="C:cytosol"/>
    <property type="evidence" value="ECO:0007669"/>
    <property type="project" value="TreeGrafter"/>
</dbReference>
<dbReference type="PATRIC" id="fig|162209.4.peg.2033"/>
<dbReference type="EMBL" id="CP013652">
    <property type="protein sequence ID" value="ALS22292.1"/>
    <property type="molecule type" value="Genomic_DNA"/>
</dbReference>
<dbReference type="PANTHER" id="PTHR30473:SF2">
    <property type="entry name" value="PIN DOMAIN-CONTAINING PROTEIN"/>
    <property type="match status" value="1"/>
</dbReference>
<name>A0A0U2W170_9BACL</name>
<evidence type="ECO:0000259" key="4">
    <source>
        <dbReference type="SMART" id="SM00670"/>
    </source>
</evidence>
<keyword evidence="2" id="KW-0067">ATP-binding</keyword>
<dbReference type="Gene3D" id="3.40.50.300">
    <property type="entry name" value="P-loop containing nucleotide triphosphate hydrolases"/>
    <property type="match status" value="1"/>
</dbReference>
<comment type="similarity">
    <text evidence="3">In the N-terminal section; belongs to the PINc/VapC protein family.</text>
</comment>
<dbReference type="SMART" id="SM00670">
    <property type="entry name" value="PINc"/>
    <property type="match status" value="1"/>
</dbReference>
<dbReference type="OrthoDB" id="9773137at2"/>
<dbReference type="AlphaFoldDB" id="A0A0U2W170"/>
<proteinExistence type="inferred from homology"/>
<gene>
    <name evidence="5" type="ORF">IJ22_19180</name>
</gene>
<dbReference type="Pfam" id="PF13638">
    <property type="entry name" value="PIN_4"/>
    <property type="match status" value="1"/>
</dbReference>